<feature type="transmembrane region" description="Helical" evidence="1">
    <location>
        <begin position="34"/>
        <end position="53"/>
    </location>
</feature>
<feature type="transmembrane region" description="Helical" evidence="1">
    <location>
        <begin position="65"/>
        <end position="87"/>
    </location>
</feature>
<dbReference type="Pfam" id="PF19665">
    <property type="entry name" value="DUF6168"/>
    <property type="match status" value="1"/>
</dbReference>
<proteinExistence type="predicted"/>
<keyword evidence="3" id="KW-1185">Reference proteome</keyword>
<feature type="transmembrane region" description="Helical" evidence="1">
    <location>
        <begin position="99"/>
        <end position="120"/>
    </location>
</feature>
<dbReference type="RefSeq" id="WP_148402523.1">
    <property type="nucleotide sequence ID" value="NZ_VSKK01000001.1"/>
</dbReference>
<comment type="caution">
    <text evidence="2">The sequence shown here is derived from an EMBL/GenBank/DDBJ whole genome shotgun (WGS) entry which is preliminary data.</text>
</comment>
<dbReference type="EMBL" id="VSKK01000001">
    <property type="protein sequence ID" value="TYB78786.1"/>
    <property type="molecule type" value="Genomic_DNA"/>
</dbReference>
<dbReference type="AlphaFoldDB" id="A0A5D0RCY8"/>
<protein>
    <submittedName>
        <fullName evidence="2">Uncharacterized protein</fullName>
    </submittedName>
</protein>
<dbReference type="Proteomes" id="UP000323720">
    <property type="component" value="Unassembled WGS sequence"/>
</dbReference>
<keyword evidence="1" id="KW-1133">Transmembrane helix</keyword>
<keyword evidence="1" id="KW-0472">Membrane</keyword>
<evidence type="ECO:0000256" key="1">
    <source>
        <dbReference type="SAM" id="Phobius"/>
    </source>
</evidence>
<dbReference type="InterPro" id="IPR046166">
    <property type="entry name" value="DUF6168"/>
</dbReference>
<reference evidence="2 3" key="1">
    <citation type="submission" date="2019-08" db="EMBL/GenBank/DDBJ databases">
        <title>Genomes of Antarctic Bizionia species.</title>
        <authorList>
            <person name="Bowman J.P."/>
        </authorList>
    </citation>
    <scope>NUCLEOTIDE SEQUENCE [LARGE SCALE GENOMIC DNA]</scope>
    <source>
        <strain evidence="2 3">ADA-4</strain>
    </source>
</reference>
<gene>
    <name evidence="2" type="ORF">ES674_03130</name>
</gene>
<dbReference type="OrthoDB" id="981687at2"/>
<evidence type="ECO:0000313" key="2">
    <source>
        <dbReference type="EMBL" id="TYB78786.1"/>
    </source>
</evidence>
<evidence type="ECO:0000313" key="3">
    <source>
        <dbReference type="Proteomes" id="UP000323720"/>
    </source>
</evidence>
<name>A0A5D0RCY8_9FLAO</name>
<keyword evidence="1" id="KW-0812">Transmembrane</keyword>
<sequence length="123" mass="14131">MIKRIVIMLITLTLLFAVSYFTHSKLISTDLSFSLFHVYLFHAIAVFIIYVAIEFIAELIPTQAGYMYLMLMCFKIGFFLLIFQNAIFENDNLSQPERIALVVPLFIFLLTEGIAVAKLLNNK</sequence>
<organism evidence="2 3">
    <name type="scientific">Bizionia myxarmorum</name>
    <dbReference type="NCBI Taxonomy" id="291186"/>
    <lineage>
        <taxon>Bacteria</taxon>
        <taxon>Pseudomonadati</taxon>
        <taxon>Bacteroidota</taxon>
        <taxon>Flavobacteriia</taxon>
        <taxon>Flavobacteriales</taxon>
        <taxon>Flavobacteriaceae</taxon>
        <taxon>Bizionia</taxon>
    </lineage>
</organism>
<accession>A0A5D0RCY8</accession>